<dbReference type="InterPro" id="IPR029071">
    <property type="entry name" value="Ubiquitin-like_domsf"/>
</dbReference>
<feature type="region of interest" description="Disordered" evidence="2">
    <location>
        <begin position="51"/>
        <end position="82"/>
    </location>
</feature>
<dbReference type="PROSITE" id="PS50033">
    <property type="entry name" value="UBX"/>
    <property type="match status" value="1"/>
</dbReference>
<sequence length="509" mass="56988">MAAGTKVTSRVIEQFVNVTGASKEIARSMLEACNGNLEMAIEMHLDSCEVPESEVSGASSSATRSNLAAGSSNTSNQNVDDVRAPIPQTRGILVEPFQAYPTRKRQAKSVFDAFRDFQAEARQQGASTSSVMTGKKKTLHDLFRPPIDLLHKGTFETAKVDGQHHSKWLLVNVQDVREFSCQQLNRDVWSNEAVRNIIKERFVLWQVYRDSNEGDRFIQFYHVTTYPYLAVLDPRTGEKLVEWGYMDAQAFCECAAEFLLEHPSLEGDTPPAKKRRSESIVDASEDSQLRAAIAASLQCTKFETKNDQNSDDGDDEEDFQDLEFSGSDSDEEHKTPAKNVNNSSAVHKKEVKRGINFNEPSDNSEGTCNNGKKLLESEHLKNNDSAKKKNCTGIQENAQNNLEKREEVRQTESNAKETDNSSNLRTQEQAGPLCNIMVRFPNGSRTHISLSAESSLKDLVLLVEKEGFPNERYELVTNFPRRKLSSLDFGTTLKAAGLFPQETVFVQER</sequence>
<feature type="compositionally biased region" description="Basic and acidic residues" evidence="2">
    <location>
        <begin position="402"/>
        <end position="419"/>
    </location>
</feature>
<feature type="domain" description="UBX" evidence="3">
    <location>
        <begin position="429"/>
        <end position="506"/>
    </location>
</feature>
<evidence type="ECO:0000313" key="4">
    <source>
        <dbReference type="EMBL" id="PFX26818.1"/>
    </source>
</evidence>
<accession>A0A2B4SDY6</accession>
<dbReference type="OrthoDB" id="270602at2759"/>
<dbReference type="InterPro" id="IPR009060">
    <property type="entry name" value="UBA-like_sf"/>
</dbReference>
<dbReference type="AlphaFoldDB" id="A0A2B4SDY6"/>
<feature type="compositionally biased region" description="Acidic residues" evidence="2">
    <location>
        <begin position="309"/>
        <end position="321"/>
    </location>
</feature>
<dbReference type="Gene3D" id="1.10.8.10">
    <property type="entry name" value="DNA helicase RuvA subunit, C-terminal domain"/>
    <property type="match status" value="1"/>
</dbReference>
<dbReference type="CDD" id="cd14345">
    <property type="entry name" value="UBA_UBXD7"/>
    <property type="match status" value="1"/>
</dbReference>
<dbReference type="InterPro" id="IPR006577">
    <property type="entry name" value="UAS"/>
</dbReference>
<dbReference type="InterPro" id="IPR001012">
    <property type="entry name" value="UBX_dom"/>
</dbReference>
<protein>
    <submittedName>
        <fullName evidence="4">UBX domain-containing protein 7</fullName>
    </submittedName>
</protein>
<dbReference type="GO" id="GO:0005634">
    <property type="term" value="C:nucleus"/>
    <property type="evidence" value="ECO:0007669"/>
    <property type="project" value="TreeGrafter"/>
</dbReference>
<dbReference type="Pfam" id="PF13899">
    <property type="entry name" value="Thioredoxin_7"/>
    <property type="match status" value="1"/>
</dbReference>
<evidence type="ECO:0000313" key="5">
    <source>
        <dbReference type="Proteomes" id="UP000225706"/>
    </source>
</evidence>
<name>A0A2B4SDY6_STYPI</name>
<dbReference type="SUPFAM" id="SSF52833">
    <property type="entry name" value="Thioredoxin-like"/>
    <property type="match status" value="1"/>
</dbReference>
<dbReference type="Pfam" id="PF14555">
    <property type="entry name" value="UBA_4"/>
    <property type="match status" value="1"/>
</dbReference>
<proteinExistence type="predicted"/>
<evidence type="ECO:0000256" key="1">
    <source>
        <dbReference type="ARBA" id="ARBA00022553"/>
    </source>
</evidence>
<keyword evidence="5" id="KW-1185">Reference proteome</keyword>
<dbReference type="CDD" id="cd02958">
    <property type="entry name" value="UAS"/>
    <property type="match status" value="1"/>
</dbReference>
<dbReference type="InterPro" id="IPR036249">
    <property type="entry name" value="Thioredoxin-like_sf"/>
</dbReference>
<feature type="compositionally biased region" description="Polar residues" evidence="2">
    <location>
        <begin position="420"/>
        <end position="429"/>
    </location>
</feature>
<organism evidence="4 5">
    <name type="scientific">Stylophora pistillata</name>
    <name type="common">Smooth cauliflower coral</name>
    <dbReference type="NCBI Taxonomy" id="50429"/>
    <lineage>
        <taxon>Eukaryota</taxon>
        <taxon>Metazoa</taxon>
        <taxon>Cnidaria</taxon>
        <taxon>Anthozoa</taxon>
        <taxon>Hexacorallia</taxon>
        <taxon>Scleractinia</taxon>
        <taxon>Astrocoeniina</taxon>
        <taxon>Pocilloporidae</taxon>
        <taxon>Stylophora</taxon>
    </lineage>
</organism>
<gene>
    <name evidence="4" type="primary">UBXN7</name>
    <name evidence="4" type="ORF">AWC38_SpisGene8497</name>
</gene>
<dbReference type="FunFam" id="3.40.30.10:FF:000079">
    <property type="entry name" value="UBX domain-containing protein 7"/>
    <property type="match status" value="1"/>
</dbReference>
<dbReference type="PANTHER" id="PTHR23322:SF6">
    <property type="entry name" value="UBX DOMAIN-CONTAINING PROTEIN 7"/>
    <property type="match status" value="1"/>
</dbReference>
<dbReference type="Gene3D" id="3.10.20.90">
    <property type="entry name" value="Phosphatidylinositol 3-kinase Catalytic Subunit, Chain A, domain 1"/>
    <property type="match status" value="1"/>
</dbReference>
<dbReference type="STRING" id="50429.A0A2B4SDY6"/>
<dbReference type="PANTHER" id="PTHR23322">
    <property type="entry name" value="FAS-ASSOCIATED PROTEIN"/>
    <property type="match status" value="1"/>
</dbReference>
<dbReference type="SUPFAM" id="SSF46934">
    <property type="entry name" value="UBA-like"/>
    <property type="match status" value="1"/>
</dbReference>
<feature type="compositionally biased region" description="Polar residues" evidence="2">
    <location>
        <begin position="56"/>
        <end position="79"/>
    </location>
</feature>
<dbReference type="GO" id="GO:0043161">
    <property type="term" value="P:proteasome-mediated ubiquitin-dependent protein catabolic process"/>
    <property type="evidence" value="ECO:0007669"/>
    <property type="project" value="TreeGrafter"/>
</dbReference>
<feature type="region of interest" description="Disordered" evidence="2">
    <location>
        <begin position="303"/>
        <end position="371"/>
    </location>
</feature>
<dbReference type="Pfam" id="PF00789">
    <property type="entry name" value="UBX"/>
    <property type="match status" value="1"/>
</dbReference>
<dbReference type="SMART" id="SM00166">
    <property type="entry name" value="UBX"/>
    <property type="match status" value="1"/>
</dbReference>
<feature type="region of interest" description="Disordered" evidence="2">
    <location>
        <begin position="397"/>
        <end position="429"/>
    </location>
</feature>
<dbReference type="SUPFAM" id="SSF54236">
    <property type="entry name" value="Ubiquitin-like"/>
    <property type="match status" value="1"/>
</dbReference>
<dbReference type="Proteomes" id="UP000225706">
    <property type="component" value="Unassembled WGS sequence"/>
</dbReference>
<dbReference type="InterPro" id="IPR050730">
    <property type="entry name" value="UBX_domain-protein"/>
</dbReference>
<evidence type="ECO:0000259" key="3">
    <source>
        <dbReference type="PROSITE" id="PS50033"/>
    </source>
</evidence>
<dbReference type="SMART" id="SM00594">
    <property type="entry name" value="UAS"/>
    <property type="match status" value="1"/>
</dbReference>
<evidence type="ECO:0000256" key="2">
    <source>
        <dbReference type="SAM" id="MobiDB-lite"/>
    </source>
</evidence>
<dbReference type="GO" id="GO:0043130">
    <property type="term" value="F:ubiquitin binding"/>
    <property type="evidence" value="ECO:0007669"/>
    <property type="project" value="TreeGrafter"/>
</dbReference>
<feature type="compositionally biased region" description="Polar residues" evidence="2">
    <location>
        <begin position="358"/>
        <end position="370"/>
    </location>
</feature>
<dbReference type="CDD" id="cd01773">
    <property type="entry name" value="UBX_UBXN7"/>
    <property type="match status" value="1"/>
</dbReference>
<reference evidence="5" key="1">
    <citation type="journal article" date="2017" name="bioRxiv">
        <title>Comparative analysis of the genomes of Stylophora pistillata and Acropora digitifera provides evidence for extensive differences between species of corals.</title>
        <authorList>
            <person name="Voolstra C.R."/>
            <person name="Li Y."/>
            <person name="Liew Y.J."/>
            <person name="Baumgarten S."/>
            <person name="Zoccola D."/>
            <person name="Flot J.-F."/>
            <person name="Tambutte S."/>
            <person name="Allemand D."/>
            <person name="Aranda M."/>
        </authorList>
    </citation>
    <scope>NUCLEOTIDE SEQUENCE [LARGE SCALE GENOMIC DNA]</scope>
</reference>
<keyword evidence="1" id="KW-0597">Phosphoprotein</keyword>
<dbReference type="EMBL" id="LSMT01000117">
    <property type="protein sequence ID" value="PFX26818.1"/>
    <property type="molecule type" value="Genomic_DNA"/>
</dbReference>
<comment type="caution">
    <text evidence="4">The sequence shown here is derived from an EMBL/GenBank/DDBJ whole genome shotgun (WGS) entry which is preliminary data.</text>
</comment>
<dbReference type="Gene3D" id="3.40.30.10">
    <property type="entry name" value="Glutaredoxin"/>
    <property type="match status" value="1"/>
</dbReference>